<dbReference type="Pfam" id="PF07589">
    <property type="entry name" value="PEP-CTERM"/>
    <property type="match status" value="1"/>
</dbReference>
<dbReference type="Pfam" id="PF04986">
    <property type="entry name" value="Y2_Tnp"/>
    <property type="match status" value="1"/>
</dbReference>
<dbReference type="Proteomes" id="UP000253831">
    <property type="component" value="Unassembled WGS sequence"/>
</dbReference>
<sequence length="351" mass="37423">MSSLQNSAGRAQAKSRGAFGTVGWLMLLLGMATVLVPPTASATVLADPLGDFLSPSYIGPQNSDLDIVSGFANYASGYVELSLTMDSVIGSSTATPYYLWGVNRGSGTDRLVTSGPPAVGPSTILLDAVVRFDYDGNGRVVTFASAFSPPVVTLLDPSDINIFGDTVSAQIPWSLLPSTGFTTAQYTYIAWTRSALGSQAFIADLAPDDASILAVPEPASLALMAVGLLASGFASRGRRARTMSASARATTLRGRCRGAHRGARARRSERLLRYCARPFSLERLREIDTEHLVYVSVKPGPGGSVSLMLTPRQLLDRLAVLIPPPRKHRHRYYGVLALATAVRCHRTDPSH</sequence>
<proteinExistence type="predicted"/>
<dbReference type="AlphaFoldDB" id="A0A369XJQ1"/>
<feature type="domain" description="Transposase IS801/IS1294" evidence="1">
    <location>
        <begin position="267"/>
        <end position="337"/>
    </location>
</feature>
<evidence type="ECO:0000259" key="2">
    <source>
        <dbReference type="Pfam" id="PF07589"/>
    </source>
</evidence>
<gene>
    <name evidence="3" type="ORF">DVS81_18955</name>
</gene>
<feature type="domain" description="Ice-binding protein C-terminal" evidence="2">
    <location>
        <begin position="214"/>
        <end position="239"/>
    </location>
</feature>
<evidence type="ECO:0000259" key="1">
    <source>
        <dbReference type="Pfam" id="PF04986"/>
    </source>
</evidence>
<accession>A0A369XJQ1</accession>
<dbReference type="InterPro" id="IPR007069">
    <property type="entry name" value="Transposase_32"/>
</dbReference>
<name>A0A369XJQ1_9PROT</name>
<comment type="caution">
    <text evidence="3">The sequence shown here is derived from an EMBL/GenBank/DDBJ whole genome shotgun (WGS) entry which is preliminary data.</text>
</comment>
<dbReference type="InterPro" id="IPR013424">
    <property type="entry name" value="Ice-binding_C"/>
</dbReference>
<organism evidence="3 4">
    <name type="scientific">Candidatus Accumulibacter meliphilus</name>
    <dbReference type="NCBI Taxonomy" id="2211374"/>
    <lineage>
        <taxon>Bacteria</taxon>
        <taxon>Pseudomonadati</taxon>
        <taxon>Pseudomonadota</taxon>
        <taxon>Betaproteobacteria</taxon>
        <taxon>Candidatus Accumulibacter</taxon>
    </lineage>
</organism>
<dbReference type="GO" id="GO:0006313">
    <property type="term" value="P:DNA transposition"/>
    <property type="evidence" value="ECO:0007669"/>
    <property type="project" value="InterPro"/>
</dbReference>
<reference evidence="3 4" key="1">
    <citation type="submission" date="2018-05" db="EMBL/GenBank/DDBJ databases">
        <title>Integrated omic analyses show evidence that a Ca. Accumulibacter phosphatis strain performs denitrification under micro-aerobic conditions.</title>
        <authorList>
            <person name="Camejo P.Y."/>
            <person name="Katherine M.D."/>
            <person name="Daniel N.R."/>
        </authorList>
    </citation>
    <scope>NUCLEOTIDE SEQUENCE [LARGE SCALE GENOMIC DNA]</scope>
    <source>
        <strain evidence="3">UW-LDO-IC</strain>
    </source>
</reference>
<dbReference type="NCBIfam" id="TIGR02595">
    <property type="entry name" value="PEP_CTERM"/>
    <property type="match status" value="1"/>
</dbReference>
<evidence type="ECO:0000313" key="4">
    <source>
        <dbReference type="Proteomes" id="UP000253831"/>
    </source>
</evidence>
<dbReference type="GO" id="GO:0003677">
    <property type="term" value="F:DNA binding"/>
    <property type="evidence" value="ECO:0007669"/>
    <property type="project" value="InterPro"/>
</dbReference>
<dbReference type="EMBL" id="QPGA01000063">
    <property type="protein sequence ID" value="RDE49022.1"/>
    <property type="molecule type" value="Genomic_DNA"/>
</dbReference>
<protein>
    <submittedName>
        <fullName evidence="3">PEP-CTERM sorting domain-containing protein</fullName>
    </submittedName>
</protein>
<evidence type="ECO:0000313" key="3">
    <source>
        <dbReference type="EMBL" id="RDE49022.1"/>
    </source>
</evidence>
<dbReference type="GO" id="GO:0004803">
    <property type="term" value="F:transposase activity"/>
    <property type="evidence" value="ECO:0007669"/>
    <property type="project" value="InterPro"/>
</dbReference>